<keyword evidence="2" id="KW-0812">Transmembrane</keyword>
<evidence type="ECO:0000313" key="5">
    <source>
        <dbReference type="Proteomes" id="UP000461670"/>
    </source>
</evidence>
<dbReference type="PANTHER" id="PTHR30203">
    <property type="entry name" value="OUTER MEMBRANE CATION EFFLUX PROTEIN"/>
    <property type="match status" value="1"/>
</dbReference>
<keyword evidence="2" id="KW-0449">Lipoprotein</keyword>
<feature type="signal peptide" evidence="2">
    <location>
        <begin position="1"/>
        <end position="31"/>
    </location>
</feature>
<keyword evidence="2" id="KW-0472">Membrane</keyword>
<feature type="chain" id="PRO_5031606632" evidence="2">
    <location>
        <begin position="32"/>
        <end position="491"/>
    </location>
</feature>
<dbReference type="Gene3D" id="2.20.200.10">
    <property type="entry name" value="Outer membrane efflux proteins (OEP)"/>
    <property type="match status" value="1"/>
</dbReference>
<dbReference type="AlphaFoldDB" id="A0A7V8FPS9"/>
<keyword evidence="2" id="KW-0732">Signal</keyword>
<proteinExistence type="inferred from homology"/>
<keyword evidence="2" id="KW-0564">Palmitate</keyword>
<dbReference type="SUPFAM" id="SSF56954">
    <property type="entry name" value="Outer membrane efflux proteins (OEP)"/>
    <property type="match status" value="1"/>
</dbReference>
<dbReference type="EMBL" id="WNDQ01000016">
    <property type="protein sequence ID" value="KAF1021941.1"/>
    <property type="molecule type" value="Genomic_DNA"/>
</dbReference>
<dbReference type="GO" id="GO:0015562">
    <property type="term" value="F:efflux transmembrane transporter activity"/>
    <property type="evidence" value="ECO:0007669"/>
    <property type="project" value="InterPro"/>
</dbReference>
<dbReference type="GO" id="GO:0005886">
    <property type="term" value="C:plasma membrane"/>
    <property type="evidence" value="ECO:0007669"/>
    <property type="project" value="UniProtKB-SubCell"/>
</dbReference>
<evidence type="ECO:0000256" key="2">
    <source>
        <dbReference type="RuleBase" id="RU362097"/>
    </source>
</evidence>
<sequence>MPAPSNAVHARPFRLRPLALSSTLAAASLLAACSSAPPYERPALAVPDHYREAPAAGSDASTWQPAQPLPLADGWWSVFGDATLDRLQHEATAGNPGIAQSLAKLRAARAALASSDAARWPTLGLSAGQTRSAGPSSNSSSSDGSSSSSRARTQYSLGATASWELDLWGRLSDAAESSRASLQASVAQTYFSLRAAEAQSQLLARTEEAYARSLALTRNRLAAGVVSPADVAQAESQLLTVQAQRSESATTRAQLEHALAVLTGVAPAAFALPPTAELPLPPAVPLALPSQLLQRRPDIVAAERRVAAANAQIGVARAAYFPALTLSASGGYRNDTLANLISAPNLFWSLGPSLALSLFDGGARRAAVESARADTDQAAASYRQTVLAALQEVEDNLVASANLRGEESLQRQAVDAARRAQTITENQYRAGTVAYLNVLSAQTTTLSAERSLLTVRANRLTAAVVLLRNLAGTWEPVPGEPPPQPVAEAGG</sequence>
<reference evidence="5" key="1">
    <citation type="journal article" date="2020" name="MBio">
        <title>Horizontal gene transfer to a defensive symbiont with a reduced genome amongst a multipartite beetle microbiome.</title>
        <authorList>
            <person name="Waterworth S.C."/>
            <person name="Florez L.V."/>
            <person name="Rees E.R."/>
            <person name="Hertweck C."/>
            <person name="Kaltenpoth M."/>
            <person name="Kwan J.C."/>
        </authorList>
    </citation>
    <scope>NUCLEOTIDE SEQUENCE [LARGE SCALE GENOMIC DNA]</scope>
</reference>
<gene>
    <name evidence="4" type="primary">oprM_2</name>
    <name evidence="4" type="ORF">GAK30_01443</name>
</gene>
<dbReference type="PANTHER" id="PTHR30203:SF33">
    <property type="entry name" value="BLR4455 PROTEIN"/>
    <property type="match status" value="1"/>
</dbReference>
<dbReference type="Gene3D" id="1.20.1600.10">
    <property type="entry name" value="Outer membrane efflux proteins (OEP)"/>
    <property type="match status" value="1"/>
</dbReference>
<evidence type="ECO:0000256" key="1">
    <source>
        <dbReference type="ARBA" id="ARBA00007613"/>
    </source>
</evidence>
<dbReference type="InterPro" id="IPR003423">
    <property type="entry name" value="OMP_efflux"/>
</dbReference>
<organism evidence="4 5">
    <name type="scientific">Paracidovorax wautersii</name>
    <dbReference type="NCBI Taxonomy" id="1177982"/>
    <lineage>
        <taxon>Bacteria</taxon>
        <taxon>Pseudomonadati</taxon>
        <taxon>Pseudomonadota</taxon>
        <taxon>Betaproteobacteria</taxon>
        <taxon>Burkholderiales</taxon>
        <taxon>Comamonadaceae</taxon>
        <taxon>Paracidovorax</taxon>
    </lineage>
</organism>
<evidence type="ECO:0000313" key="4">
    <source>
        <dbReference type="EMBL" id="KAF1021941.1"/>
    </source>
</evidence>
<dbReference type="InterPro" id="IPR010131">
    <property type="entry name" value="MdtP/NodT-like"/>
</dbReference>
<dbReference type="Proteomes" id="UP000461670">
    <property type="component" value="Unassembled WGS sequence"/>
</dbReference>
<accession>A0A7V8FPS9</accession>
<comment type="caution">
    <text evidence="4">The sequence shown here is derived from an EMBL/GenBank/DDBJ whole genome shotgun (WGS) entry which is preliminary data.</text>
</comment>
<evidence type="ECO:0000256" key="3">
    <source>
        <dbReference type="SAM" id="MobiDB-lite"/>
    </source>
</evidence>
<feature type="region of interest" description="Disordered" evidence="3">
    <location>
        <begin position="125"/>
        <end position="153"/>
    </location>
</feature>
<name>A0A7V8FPS9_9BURK</name>
<comment type="subcellular location">
    <subcellularLocation>
        <location evidence="2">Cell membrane</location>
        <topology evidence="2">Lipid-anchor</topology>
    </subcellularLocation>
</comment>
<dbReference type="NCBIfam" id="TIGR01845">
    <property type="entry name" value="outer_NodT"/>
    <property type="match status" value="1"/>
</dbReference>
<dbReference type="Pfam" id="PF02321">
    <property type="entry name" value="OEP"/>
    <property type="match status" value="2"/>
</dbReference>
<comment type="similarity">
    <text evidence="1 2">Belongs to the outer membrane factor (OMF) (TC 1.B.17) family.</text>
</comment>
<feature type="compositionally biased region" description="Low complexity" evidence="3">
    <location>
        <begin position="136"/>
        <end position="149"/>
    </location>
</feature>
<protein>
    <submittedName>
        <fullName evidence="4">Outer membrane protein OprM</fullName>
    </submittedName>
</protein>
<keyword evidence="2" id="KW-1134">Transmembrane beta strand</keyword>